<accession>A0A1G1VDJ0</accession>
<comment type="caution">
    <text evidence="1">The sequence shown here is derived from an EMBL/GenBank/DDBJ whole genome shotgun (WGS) entry which is preliminary data.</text>
</comment>
<name>A0A1G1VDJ0_9BACT</name>
<protein>
    <submittedName>
        <fullName evidence="1">Uncharacterized protein</fullName>
    </submittedName>
</protein>
<reference evidence="1 2" key="1">
    <citation type="journal article" date="2016" name="Nat. Commun.">
        <title>Thousands of microbial genomes shed light on interconnected biogeochemical processes in an aquifer system.</title>
        <authorList>
            <person name="Anantharaman K."/>
            <person name="Brown C.T."/>
            <person name="Hug L.A."/>
            <person name="Sharon I."/>
            <person name="Castelle C.J."/>
            <person name="Probst A.J."/>
            <person name="Thomas B.C."/>
            <person name="Singh A."/>
            <person name="Wilkins M.J."/>
            <person name="Karaoz U."/>
            <person name="Brodie E.L."/>
            <person name="Williams K.H."/>
            <person name="Hubbard S.S."/>
            <person name="Banfield J.F."/>
        </authorList>
    </citation>
    <scope>NUCLEOTIDE SEQUENCE [LARGE SCALE GENOMIC DNA]</scope>
</reference>
<organism evidence="1 2">
    <name type="scientific">Candidatus Blackburnbacteria bacterium RIFCSPLOWO2_01_FULL_40_20</name>
    <dbReference type="NCBI Taxonomy" id="1797519"/>
    <lineage>
        <taxon>Bacteria</taxon>
        <taxon>Candidatus Blackburniibacteriota</taxon>
    </lineage>
</organism>
<dbReference type="InterPro" id="IPR046732">
    <property type="entry name" value="DUF6624"/>
</dbReference>
<gene>
    <name evidence="1" type="ORF">A3A77_00015</name>
</gene>
<dbReference type="EMBL" id="MHCC01000014">
    <property type="protein sequence ID" value="OGY13465.1"/>
    <property type="molecule type" value="Genomic_DNA"/>
</dbReference>
<sequence>MEEIKENPIYPDMKAEIEAMLEVDQESIKADKWNLEAAKKRTERLKEIIEKIGLPTISKVGEEGHVAAFFIVQHSDFDVEFQKRYLEMMKSAPSEEVNKRYTAFLEDRTRVNTGRLQVYGTQFYKNEKGVWGPRPMIDPKNIETRRKEVGLEPFLLYKQLWDKPPDEKH</sequence>
<dbReference type="AlphaFoldDB" id="A0A1G1VDJ0"/>
<evidence type="ECO:0000313" key="2">
    <source>
        <dbReference type="Proteomes" id="UP000178659"/>
    </source>
</evidence>
<dbReference type="Proteomes" id="UP000178659">
    <property type="component" value="Unassembled WGS sequence"/>
</dbReference>
<dbReference type="Pfam" id="PF20329">
    <property type="entry name" value="DUF6624"/>
    <property type="match status" value="1"/>
</dbReference>
<evidence type="ECO:0000313" key="1">
    <source>
        <dbReference type="EMBL" id="OGY13465.1"/>
    </source>
</evidence>
<proteinExistence type="predicted"/>